<keyword evidence="6 7" id="KW-0472">Membrane</keyword>
<evidence type="ECO:0000256" key="7">
    <source>
        <dbReference type="SAM" id="Phobius"/>
    </source>
</evidence>
<dbReference type="STRING" id="5098.A0A507R1D2"/>
<evidence type="ECO:0000256" key="2">
    <source>
        <dbReference type="ARBA" id="ARBA00008335"/>
    </source>
</evidence>
<name>A0A507R1D2_MONPU</name>
<feature type="transmembrane region" description="Helical" evidence="7">
    <location>
        <begin position="23"/>
        <end position="45"/>
    </location>
</feature>
<dbReference type="SUPFAM" id="SSF103473">
    <property type="entry name" value="MFS general substrate transporter"/>
    <property type="match status" value="1"/>
</dbReference>
<feature type="transmembrane region" description="Helical" evidence="7">
    <location>
        <begin position="57"/>
        <end position="82"/>
    </location>
</feature>
<comment type="caution">
    <text evidence="8">The sequence shown here is derived from an EMBL/GenBank/DDBJ whole genome shotgun (WGS) entry which is preliminary data.</text>
</comment>
<dbReference type="PANTHER" id="PTHR23502:SF135">
    <property type="entry name" value="MAJOR FACILITATOR SUPERFAMILY (MFS) PROFILE DOMAIN-CONTAINING PROTEIN-RELATED"/>
    <property type="match status" value="1"/>
</dbReference>
<keyword evidence="3" id="KW-1003">Cell membrane</keyword>
<feature type="transmembrane region" description="Helical" evidence="7">
    <location>
        <begin position="123"/>
        <end position="143"/>
    </location>
</feature>
<sequence>MYAPGTDELAQDSHTTSTIVMELMVSLCVLGFAIGPVFLAPLYELYGRLIIYSFRHIFFFIRFIFGCAFSTNVGVFLAFRLIGGRAASGTMSIEGDYISDLYPLEFIGPIIGGFVLEYLGWRWAVRPILISVGLITLATVVFLRESDAAVLLRWKTSQLHKKIGNDKLVPKFDRAGTPLQTLSHSITD</sequence>
<evidence type="ECO:0000313" key="8">
    <source>
        <dbReference type="EMBL" id="TQB76347.1"/>
    </source>
</evidence>
<keyword evidence="5 7" id="KW-1133">Transmembrane helix</keyword>
<evidence type="ECO:0000256" key="5">
    <source>
        <dbReference type="ARBA" id="ARBA00022989"/>
    </source>
</evidence>
<keyword evidence="9" id="KW-1185">Reference proteome</keyword>
<protein>
    <recommendedName>
        <fullName evidence="10">Major facilitator superfamily (MFS) profile domain-containing protein</fullName>
    </recommendedName>
</protein>
<organism evidence="8 9">
    <name type="scientific">Monascus purpureus</name>
    <name type="common">Red mold</name>
    <name type="synonym">Monascus anka</name>
    <dbReference type="NCBI Taxonomy" id="5098"/>
    <lineage>
        <taxon>Eukaryota</taxon>
        <taxon>Fungi</taxon>
        <taxon>Dikarya</taxon>
        <taxon>Ascomycota</taxon>
        <taxon>Pezizomycotina</taxon>
        <taxon>Eurotiomycetes</taxon>
        <taxon>Eurotiomycetidae</taxon>
        <taxon>Eurotiales</taxon>
        <taxon>Aspergillaceae</taxon>
        <taxon>Monascus</taxon>
    </lineage>
</organism>
<evidence type="ECO:0000313" key="9">
    <source>
        <dbReference type="Proteomes" id="UP000319663"/>
    </source>
</evidence>
<dbReference type="Gene3D" id="1.20.1720.10">
    <property type="entry name" value="Multidrug resistance protein D"/>
    <property type="match status" value="2"/>
</dbReference>
<accession>A0A507R1D2</accession>
<evidence type="ECO:0000256" key="3">
    <source>
        <dbReference type="ARBA" id="ARBA00022475"/>
    </source>
</evidence>
<dbReference type="GO" id="GO:0022857">
    <property type="term" value="F:transmembrane transporter activity"/>
    <property type="evidence" value="ECO:0007669"/>
    <property type="project" value="TreeGrafter"/>
</dbReference>
<gene>
    <name evidence="8" type="ORF">MPDQ_000170</name>
</gene>
<dbReference type="Proteomes" id="UP000319663">
    <property type="component" value="Unassembled WGS sequence"/>
</dbReference>
<dbReference type="PANTHER" id="PTHR23502">
    <property type="entry name" value="MAJOR FACILITATOR SUPERFAMILY"/>
    <property type="match status" value="1"/>
</dbReference>
<dbReference type="GO" id="GO:0005886">
    <property type="term" value="C:plasma membrane"/>
    <property type="evidence" value="ECO:0007669"/>
    <property type="project" value="UniProtKB-SubCell"/>
</dbReference>
<reference evidence="8 9" key="1">
    <citation type="submission" date="2019-06" db="EMBL/GenBank/DDBJ databases">
        <title>Wine fermentation using esterase from Monascus purpureus.</title>
        <authorList>
            <person name="Geng C."/>
            <person name="Zhang Y."/>
        </authorList>
    </citation>
    <scope>NUCLEOTIDE SEQUENCE [LARGE SCALE GENOMIC DNA]</scope>
    <source>
        <strain evidence="8">HQ1</strain>
    </source>
</reference>
<evidence type="ECO:0000256" key="1">
    <source>
        <dbReference type="ARBA" id="ARBA00004651"/>
    </source>
</evidence>
<comment type="similarity">
    <text evidence="2">Belongs to the major facilitator superfamily.</text>
</comment>
<evidence type="ECO:0000256" key="4">
    <source>
        <dbReference type="ARBA" id="ARBA00022692"/>
    </source>
</evidence>
<comment type="subcellular location">
    <subcellularLocation>
        <location evidence="1">Cell membrane</location>
        <topology evidence="1">Multi-pass membrane protein</topology>
    </subcellularLocation>
</comment>
<dbReference type="AlphaFoldDB" id="A0A507R1D2"/>
<proteinExistence type="inferred from homology"/>
<evidence type="ECO:0008006" key="10">
    <source>
        <dbReference type="Google" id="ProtNLM"/>
    </source>
</evidence>
<evidence type="ECO:0000256" key="6">
    <source>
        <dbReference type="ARBA" id="ARBA00023136"/>
    </source>
</evidence>
<dbReference type="EMBL" id="VIFY01000010">
    <property type="protein sequence ID" value="TQB76347.1"/>
    <property type="molecule type" value="Genomic_DNA"/>
</dbReference>
<keyword evidence="4 7" id="KW-0812">Transmembrane</keyword>
<dbReference type="InterPro" id="IPR036259">
    <property type="entry name" value="MFS_trans_sf"/>
</dbReference>